<feature type="binding site" evidence="7">
    <location>
        <begin position="580"/>
        <end position="583"/>
    </location>
    <ligand>
        <name>deamido-NAD(+)</name>
        <dbReference type="ChEBI" id="CHEBI:58437"/>
        <note>ligand shared between two neighboring subunits</note>
    </ligand>
</feature>
<name>A0A0M4M8D0_9SPHN</name>
<dbReference type="PATRIC" id="fig|361183.4.peg.1566"/>
<dbReference type="GO" id="GO:0016740">
    <property type="term" value="F:transferase activity"/>
    <property type="evidence" value="ECO:0007669"/>
    <property type="project" value="UniProtKB-KW"/>
</dbReference>
<comment type="function">
    <text evidence="7">Catalyzes the ATP-dependent amidation of deamido-NAD to form NAD. Uses L-glutamine as a nitrogen source.</text>
</comment>
<dbReference type="FunFam" id="1.10.10.1140:FF:000001">
    <property type="entry name" value="Glutamine-dependent NAD(+) synthetase"/>
    <property type="match status" value="1"/>
</dbReference>
<evidence type="ECO:0000256" key="3">
    <source>
        <dbReference type="ARBA" id="ARBA00022598"/>
    </source>
</evidence>
<dbReference type="SUPFAM" id="SSF56317">
    <property type="entry name" value="Carbon-nitrogen hydrolase"/>
    <property type="match status" value="1"/>
</dbReference>
<evidence type="ECO:0000256" key="8">
    <source>
        <dbReference type="PIRNR" id="PIRNR006630"/>
    </source>
</evidence>
<keyword evidence="5 7" id="KW-0067">ATP-binding</keyword>
<feature type="active site" description="Proton acceptor; for glutaminase activity" evidence="7">
    <location>
        <position position="141"/>
    </location>
</feature>
<evidence type="ECO:0000256" key="1">
    <source>
        <dbReference type="ARBA" id="ARBA00005188"/>
    </source>
</evidence>
<dbReference type="PROSITE" id="PS50263">
    <property type="entry name" value="CN_HYDROLASE"/>
    <property type="match status" value="1"/>
</dbReference>
<dbReference type="FunFam" id="3.40.50.620:FF:000155">
    <property type="entry name" value="Glutamine-dependent NAD(+) synthetase"/>
    <property type="match status" value="1"/>
</dbReference>
<dbReference type="CDD" id="cd07570">
    <property type="entry name" value="GAT_Gln-NAD-synth"/>
    <property type="match status" value="1"/>
</dbReference>
<dbReference type="GO" id="GO:0009435">
    <property type="term" value="P:NAD+ biosynthetic process"/>
    <property type="evidence" value="ECO:0007669"/>
    <property type="project" value="UniProtKB-UniRule"/>
</dbReference>
<dbReference type="AlphaFoldDB" id="A0A0M4M8D0"/>
<keyword evidence="11" id="KW-1185">Reference proteome</keyword>
<feature type="binding site" evidence="7">
    <location>
        <position position="726"/>
    </location>
    <ligand>
        <name>deamido-NAD(+)</name>
        <dbReference type="ChEBI" id="CHEBI:58437"/>
        <note>ligand shared between two neighboring subunits</note>
    </ligand>
</feature>
<gene>
    <name evidence="7" type="primary">nadE</name>
    <name evidence="10" type="ORF">AMC99_01593</name>
</gene>
<feature type="active site" description="Nucleophile; for glutaminase activity" evidence="7">
    <location>
        <position position="266"/>
    </location>
</feature>
<sequence>MHLAGLKIRKWREAHNPPLSAEEFGAQYGDPWPSRTVYGWEAKGRIARAQVQKKLAELGICEPSDWLEPVGSDGSASRSKRSMSADNRNHAFYDLRKHGFLRVATSTPRTRTADVDYNVEGIISEARRAHDAGVDLVVYPELCISSYAIDDLHLQNAMLDAAEKGVAKIVAASAELAPCLLVGAPLRHNDRIYNCALAIAGGELLGVIPKSYLPNYREYYEKRWFAHGRSIQGKTITVAGSEVPFGTDLIFSADNLPGCKIFVEICEDYWSPTPPSTTGALAGATVIANLSASNITIGKSDERHLLARAQSSRAVCAYVYSASGHGESTTDLAWDGQGMTYELGDLLAESERFSLDAELSIADVDCERLVAERQRMQTFNDAAEAAGRPEDSFRTVTFSLASHAKDRGLIRPIRRFPFVPNRQNKLDEDCYEAFNIQVDGLMRRLEATHAKCMVIGVSGGLDSTHALIVAAKCCDRLGLPRSTIRGYTMPGFGTSDHTKSNAWKLMEALGITAEEIDIRPAATRMLEDMDHPFADGEPVYDVTFENVQAGLRTDYLFRLAGHYSGFVIGTGDLSELALGWCTYGVGDQMSHYAVNSGVPKTLIQYLIRWAVGTEQFDKATDKVLMSILDTEISPELVPADAKGEIQSTESIIGPYELNDFFLHHTIRWGQRPSKIAFLAWHAWKDAEAGLWPAGFPDDEKNAYTLATIAQWLEKFLRRFFAFSQFKRSAIPNGPKVSAGGALSPRGDWRAPSDAVADVWLAELSEGLPPL</sequence>
<evidence type="ECO:0000313" key="11">
    <source>
        <dbReference type="Proteomes" id="UP000057938"/>
    </source>
</evidence>
<feature type="binding site" evidence="7">
    <location>
        <begin position="456"/>
        <end position="463"/>
    </location>
    <ligand>
        <name>ATP</name>
        <dbReference type="ChEBI" id="CHEBI:30616"/>
    </ligand>
</feature>
<evidence type="ECO:0000256" key="7">
    <source>
        <dbReference type="HAMAP-Rule" id="MF_02090"/>
    </source>
</evidence>
<dbReference type="InterPro" id="IPR036526">
    <property type="entry name" value="C-N_Hydrolase_sf"/>
</dbReference>
<dbReference type="HAMAP" id="MF_02090">
    <property type="entry name" value="NadE_glutamine_dep"/>
    <property type="match status" value="1"/>
</dbReference>
<keyword evidence="3 7" id="KW-0436">Ligase</keyword>
<feature type="binding site" evidence="7">
    <location>
        <position position="575"/>
    </location>
    <ligand>
        <name>deamido-NAD(+)</name>
        <dbReference type="ChEBI" id="CHEBI:58437"/>
        <note>ligand shared between two neighboring subunits</note>
    </ligand>
</feature>
<dbReference type="GO" id="GO:0005524">
    <property type="term" value="F:ATP binding"/>
    <property type="evidence" value="ECO:0007669"/>
    <property type="project" value="UniProtKB-UniRule"/>
</dbReference>
<accession>A0A0M4M8D0</accession>
<feature type="active site" description="For glutaminase activity" evidence="7">
    <location>
        <position position="210"/>
    </location>
</feature>
<evidence type="ECO:0000256" key="4">
    <source>
        <dbReference type="ARBA" id="ARBA00022741"/>
    </source>
</evidence>
<feature type="binding site" evidence="7">
    <location>
        <position position="299"/>
    </location>
    <ligand>
        <name>L-glutamine</name>
        <dbReference type="ChEBI" id="CHEBI:58359"/>
    </ligand>
</feature>
<evidence type="ECO:0000313" key="10">
    <source>
        <dbReference type="EMBL" id="ALE16885.1"/>
    </source>
</evidence>
<dbReference type="STRING" id="361183.AMC99_01593"/>
<dbReference type="Proteomes" id="UP000057938">
    <property type="component" value="Chromosome"/>
</dbReference>
<dbReference type="Pfam" id="PF00795">
    <property type="entry name" value="CN_hydrolase"/>
    <property type="match status" value="1"/>
</dbReference>
<proteinExistence type="inferred from homology"/>
<comment type="catalytic activity">
    <reaction evidence="7 8">
        <text>deamido-NAD(+) + L-glutamine + ATP + H2O = L-glutamate + AMP + diphosphate + NAD(+) + H(+)</text>
        <dbReference type="Rhea" id="RHEA:24384"/>
        <dbReference type="ChEBI" id="CHEBI:15377"/>
        <dbReference type="ChEBI" id="CHEBI:15378"/>
        <dbReference type="ChEBI" id="CHEBI:29985"/>
        <dbReference type="ChEBI" id="CHEBI:30616"/>
        <dbReference type="ChEBI" id="CHEBI:33019"/>
        <dbReference type="ChEBI" id="CHEBI:57540"/>
        <dbReference type="ChEBI" id="CHEBI:58359"/>
        <dbReference type="ChEBI" id="CHEBI:58437"/>
        <dbReference type="ChEBI" id="CHEBI:456215"/>
        <dbReference type="EC" id="6.3.5.1"/>
    </reaction>
</comment>
<keyword evidence="10" id="KW-0315">Glutamine amidotransferase</keyword>
<dbReference type="PANTHER" id="PTHR23090:SF9">
    <property type="entry name" value="GLUTAMINE-DEPENDENT NAD(+) SYNTHETASE"/>
    <property type="match status" value="1"/>
</dbReference>
<organism evidence="10 11">
    <name type="scientific">Altererythrobacter epoxidivorans</name>
    <dbReference type="NCBI Taxonomy" id="361183"/>
    <lineage>
        <taxon>Bacteria</taxon>
        <taxon>Pseudomonadati</taxon>
        <taxon>Pseudomonadota</taxon>
        <taxon>Alphaproteobacteria</taxon>
        <taxon>Sphingomonadales</taxon>
        <taxon>Erythrobacteraceae</taxon>
        <taxon>Altererythrobacter</taxon>
    </lineage>
</organism>
<evidence type="ECO:0000259" key="9">
    <source>
        <dbReference type="PROSITE" id="PS50263"/>
    </source>
</evidence>
<comment type="pathway">
    <text evidence="1 7 8">Cofactor biosynthesis; NAD(+) biosynthesis; NAD(+) from deamido-NAD(+) (L-Gln route): step 1/1.</text>
</comment>
<evidence type="ECO:0000256" key="2">
    <source>
        <dbReference type="ARBA" id="ARBA00007145"/>
    </source>
</evidence>
<dbReference type="NCBIfam" id="NF002730">
    <property type="entry name" value="PRK02628.1"/>
    <property type="match status" value="1"/>
</dbReference>
<protein>
    <recommendedName>
        <fullName evidence="7 8">Glutamine-dependent NAD(+) synthetase</fullName>
        <ecNumber evidence="7 8">6.3.5.1</ecNumber>
    </recommendedName>
    <alternativeName>
        <fullName evidence="7 8">NAD(+) synthase [glutamine-hydrolyzing]</fullName>
    </alternativeName>
</protein>
<dbReference type="EMBL" id="CP012669">
    <property type="protein sequence ID" value="ALE16885.1"/>
    <property type="molecule type" value="Genomic_DNA"/>
</dbReference>
<dbReference type="GO" id="GO:0008795">
    <property type="term" value="F:NAD+ synthase activity"/>
    <property type="evidence" value="ECO:0007669"/>
    <property type="project" value="UniProtKB-UniRule"/>
</dbReference>
<dbReference type="InterPro" id="IPR014729">
    <property type="entry name" value="Rossmann-like_a/b/a_fold"/>
</dbReference>
<dbReference type="PANTHER" id="PTHR23090">
    <property type="entry name" value="NH 3 /GLUTAMINE-DEPENDENT NAD + SYNTHETASE"/>
    <property type="match status" value="1"/>
</dbReference>
<keyword evidence="4 7" id="KW-0547">Nucleotide-binding</keyword>
<dbReference type="Gene3D" id="3.40.50.620">
    <property type="entry name" value="HUPs"/>
    <property type="match status" value="1"/>
</dbReference>
<evidence type="ECO:0000256" key="5">
    <source>
        <dbReference type="ARBA" id="ARBA00022840"/>
    </source>
</evidence>
<dbReference type="EC" id="6.3.5.1" evidence="7 8"/>
<dbReference type="InterPro" id="IPR041856">
    <property type="entry name" value="NAD+_synth_C"/>
</dbReference>
<dbReference type="CDD" id="cd00553">
    <property type="entry name" value="NAD_synthase"/>
    <property type="match status" value="1"/>
</dbReference>
<evidence type="ECO:0000256" key="6">
    <source>
        <dbReference type="ARBA" id="ARBA00023027"/>
    </source>
</evidence>
<dbReference type="InterPro" id="IPR003694">
    <property type="entry name" value="NAD_synthase"/>
</dbReference>
<dbReference type="InterPro" id="IPR022310">
    <property type="entry name" value="NAD/GMP_synthase"/>
</dbReference>
<dbReference type="GO" id="GO:0003952">
    <property type="term" value="F:NAD+ synthase (glutamine-hydrolyzing) activity"/>
    <property type="evidence" value="ECO:0007669"/>
    <property type="project" value="UniProtKB-UniRule"/>
</dbReference>
<dbReference type="SUPFAM" id="SSF52402">
    <property type="entry name" value="Adenine nucleotide alpha hydrolases-like"/>
    <property type="match status" value="1"/>
</dbReference>
<dbReference type="GO" id="GO:0004359">
    <property type="term" value="F:glutaminase activity"/>
    <property type="evidence" value="ECO:0007669"/>
    <property type="project" value="InterPro"/>
</dbReference>
<feature type="domain" description="CN hydrolase" evidence="9">
    <location>
        <begin position="101"/>
        <end position="366"/>
    </location>
</feature>
<comment type="similarity">
    <text evidence="2 7 8">In the C-terminal section; belongs to the NAD synthetase family.</text>
</comment>
<dbReference type="Pfam" id="PF02540">
    <property type="entry name" value="NAD_synthase"/>
    <property type="match status" value="1"/>
</dbReference>
<dbReference type="GO" id="GO:0005737">
    <property type="term" value="C:cytoplasm"/>
    <property type="evidence" value="ECO:0007669"/>
    <property type="project" value="InterPro"/>
</dbReference>
<dbReference type="Gene3D" id="3.60.110.10">
    <property type="entry name" value="Carbon-nitrogen hydrolase"/>
    <property type="match status" value="1"/>
</dbReference>
<dbReference type="PIRSF" id="PIRSF006630">
    <property type="entry name" value="NADS_GAT"/>
    <property type="match status" value="1"/>
</dbReference>
<dbReference type="InterPro" id="IPR014445">
    <property type="entry name" value="Gln-dep_NAD_synthase"/>
</dbReference>
<keyword evidence="10" id="KW-0808">Transferase</keyword>
<dbReference type="UniPathway" id="UPA00253">
    <property type="reaction ID" value="UER00334"/>
</dbReference>
<reference evidence="10 11" key="1">
    <citation type="submission" date="2015-09" db="EMBL/GenBank/DDBJ databases">
        <title>Complete genome sequence of a benzo[a]pyrene-degrading bacterium Altererythrobacter epoxidivorans CGMCC 1.7731T.</title>
        <authorList>
            <person name="Li Z."/>
            <person name="Cheng H."/>
            <person name="Huo Y."/>
            <person name="Xu X."/>
        </authorList>
    </citation>
    <scope>NUCLEOTIDE SEQUENCE [LARGE SCALE GENOMIC DNA]</scope>
    <source>
        <strain evidence="10 11">CGMCC 1.7731</strain>
    </source>
</reference>
<dbReference type="Gene3D" id="1.10.10.1140">
    <property type="entry name" value="Glutamine-dependent NAD+ synthetase, C-terminal domain"/>
    <property type="match status" value="1"/>
</dbReference>
<feature type="binding site" evidence="7">
    <location>
        <position position="546"/>
    </location>
    <ligand>
        <name>deamido-NAD(+)</name>
        <dbReference type="ChEBI" id="CHEBI:58437"/>
        <note>ligand shared between two neighboring subunits</note>
    </ligand>
</feature>
<dbReference type="InterPro" id="IPR003010">
    <property type="entry name" value="C-N_Hydrolase"/>
</dbReference>
<feature type="binding site" evidence="7">
    <location>
        <position position="570"/>
    </location>
    <ligand>
        <name>ATP</name>
        <dbReference type="ChEBI" id="CHEBI:30616"/>
    </ligand>
</feature>
<keyword evidence="6 7" id="KW-0520">NAD</keyword>
<feature type="binding site" evidence="7">
    <location>
        <position position="216"/>
    </location>
    <ligand>
        <name>L-glutamine</name>
        <dbReference type="ChEBI" id="CHEBI:58359"/>
    </ligand>
</feature>
<dbReference type="KEGG" id="aep:AMC99_01593"/>
<feature type="binding site" evidence="7">
    <location>
        <position position="293"/>
    </location>
    <ligand>
        <name>L-glutamine</name>
        <dbReference type="ChEBI" id="CHEBI:58359"/>
    </ligand>
</feature>